<dbReference type="InterPro" id="IPR011010">
    <property type="entry name" value="DNA_brk_join_enz"/>
</dbReference>
<evidence type="ECO:0000313" key="4">
    <source>
        <dbReference type="Proteomes" id="UP001262582"/>
    </source>
</evidence>
<dbReference type="PROSITE" id="PS51898">
    <property type="entry name" value="TYR_RECOMBINASE"/>
    <property type="match status" value="1"/>
</dbReference>
<dbReference type="InterPro" id="IPR013762">
    <property type="entry name" value="Integrase-like_cat_sf"/>
</dbReference>
<gene>
    <name evidence="3" type="ORF">RM539_10400</name>
</gene>
<dbReference type="RefSeq" id="WP_311503335.1">
    <property type="nucleotide sequence ID" value="NZ_JAVRHK010000006.1"/>
</dbReference>
<dbReference type="EMBL" id="JAVRHK010000006">
    <property type="protein sequence ID" value="MDT0676991.1"/>
    <property type="molecule type" value="Genomic_DNA"/>
</dbReference>
<dbReference type="InterPro" id="IPR002104">
    <property type="entry name" value="Integrase_catalytic"/>
</dbReference>
<sequence>MSIAKIPALLRIELSTTTAHVIHTAEDVWTIPVGGINNHIHWNKLIISEELTFYFKLYVIHRLQTRSVATVMNGDYRMIIELNRKQISFPFNSDGVLSFLRHSQNYNLVNAFKGFYGWALQRAYKGFDSVLMDQIKEIKIKRQNPYHKIFLQQNFVTDEEDLLIRNRIAEIDITKCSWIELRNNIILNISYELAPRPSQFYLINVEDFISVKTQEKIYFSINLPMSKKRKSLRIEKRNRSISLSLGEKIEKLLLLYKYYRFPSKSLFLSNNRSRLLVSDYTSIIKAEMNTLNINKTPTDLRHHLAQSLADQGASAEVIAELMGHNSTLPARAYIAATPKIAEIKAKALGKNPKYMEIMDMMVTGKIIERKDALHERWIKGMIAQQYIGGIGSCGLPSNTSCPKNPVYACYTCIKFHPFKDGNHVVVKEELQKQAQYFVDIAENVNDLSTNRTVHQLEDTIIAVDRIITKISSSENGN</sequence>
<protein>
    <submittedName>
        <fullName evidence="3">Tyrosine-type recombinase/integrase</fullName>
    </submittedName>
</protein>
<feature type="domain" description="Tyr recombinase" evidence="2">
    <location>
        <begin position="151"/>
        <end position="346"/>
    </location>
</feature>
<accession>A0ABU3D628</accession>
<dbReference type="Gene3D" id="1.10.443.10">
    <property type="entry name" value="Intergrase catalytic core"/>
    <property type="match status" value="1"/>
</dbReference>
<dbReference type="Proteomes" id="UP001262582">
    <property type="component" value="Unassembled WGS sequence"/>
</dbReference>
<organism evidence="3 4">
    <name type="scientific">Autumnicola musiva</name>
    <dbReference type="NCBI Taxonomy" id="3075589"/>
    <lineage>
        <taxon>Bacteria</taxon>
        <taxon>Pseudomonadati</taxon>
        <taxon>Bacteroidota</taxon>
        <taxon>Flavobacteriia</taxon>
        <taxon>Flavobacteriales</taxon>
        <taxon>Flavobacteriaceae</taxon>
        <taxon>Autumnicola</taxon>
    </lineage>
</organism>
<dbReference type="Pfam" id="PF00589">
    <property type="entry name" value="Phage_integrase"/>
    <property type="match status" value="1"/>
</dbReference>
<reference evidence="3 4" key="1">
    <citation type="submission" date="2023-09" db="EMBL/GenBank/DDBJ databases">
        <authorList>
            <person name="Rey-Velasco X."/>
        </authorList>
    </citation>
    <scope>NUCLEOTIDE SEQUENCE [LARGE SCALE GENOMIC DNA]</scope>
    <source>
        <strain evidence="3 4">F117</strain>
    </source>
</reference>
<name>A0ABU3D628_9FLAO</name>
<comment type="caution">
    <text evidence="3">The sequence shown here is derived from an EMBL/GenBank/DDBJ whole genome shotgun (WGS) entry which is preliminary data.</text>
</comment>
<evidence type="ECO:0000256" key="1">
    <source>
        <dbReference type="ARBA" id="ARBA00023172"/>
    </source>
</evidence>
<evidence type="ECO:0000259" key="2">
    <source>
        <dbReference type="PROSITE" id="PS51898"/>
    </source>
</evidence>
<dbReference type="SUPFAM" id="SSF56349">
    <property type="entry name" value="DNA breaking-rejoining enzymes"/>
    <property type="match status" value="1"/>
</dbReference>
<keyword evidence="1" id="KW-0233">DNA recombination</keyword>
<proteinExistence type="predicted"/>
<evidence type="ECO:0000313" key="3">
    <source>
        <dbReference type="EMBL" id="MDT0676991.1"/>
    </source>
</evidence>
<keyword evidence="4" id="KW-1185">Reference proteome</keyword>